<dbReference type="InterPro" id="IPR023393">
    <property type="entry name" value="START-like_dom_sf"/>
</dbReference>
<comment type="similarity">
    <text evidence="1">Belongs to the AHA1 family.</text>
</comment>
<dbReference type="Gene3D" id="3.30.530.20">
    <property type="match status" value="1"/>
</dbReference>
<dbReference type="EMBL" id="PYGA01000007">
    <property type="protein sequence ID" value="PSK97764.1"/>
    <property type="molecule type" value="Genomic_DNA"/>
</dbReference>
<dbReference type="SUPFAM" id="SSF55961">
    <property type="entry name" value="Bet v1-like"/>
    <property type="match status" value="1"/>
</dbReference>
<evidence type="ECO:0000313" key="3">
    <source>
        <dbReference type="EMBL" id="PSK97764.1"/>
    </source>
</evidence>
<dbReference type="AlphaFoldDB" id="A0A2P8DKM6"/>
<reference evidence="3 4" key="1">
    <citation type="submission" date="2018-03" db="EMBL/GenBank/DDBJ databases">
        <title>Genomic Encyclopedia of Archaeal and Bacterial Type Strains, Phase II (KMG-II): from individual species to whole genera.</title>
        <authorList>
            <person name="Goeker M."/>
        </authorList>
    </citation>
    <scope>NUCLEOTIDE SEQUENCE [LARGE SCALE GENOMIC DNA]</scope>
    <source>
        <strain evidence="3 4">DSM 45312</strain>
    </source>
</reference>
<comment type="caution">
    <text evidence="3">The sequence shown here is derived from an EMBL/GenBank/DDBJ whole genome shotgun (WGS) entry which is preliminary data.</text>
</comment>
<gene>
    <name evidence="3" type="ORF">CLV63_107157</name>
</gene>
<dbReference type="OrthoDB" id="8117292at2"/>
<dbReference type="Pfam" id="PF08327">
    <property type="entry name" value="AHSA1"/>
    <property type="match status" value="1"/>
</dbReference>
<dbReference type="RefSeq" id="WP_106583097.1">
    <property type="nucleotide sequence ID" value="NZ_PYGA01000007.1"/>
</dbReference>
<organism evidence="3 4">
    <name type="scientific">Murinocardiopsis flavida</name>
    <dbReference type="NCBI Taxonomy" id="645275"/>
    <lineage>
        <taxon>Bacteria</taxon>
        <taxon>Bacillati</taxon>
        <taxon>Actinomycetota</taxon>
        <taxon>Actinomycetes</taxon>
        <taxon>Streptosporangiales</taxon>
        <taxon>Nocardiopsidaceae</taxon>
        <taxon>Murinocardiopsis</taxon>
    </lineage>
</organism>
<accession>A0A2P8DKM6</accession>
<name>A0A2P8DKM6_9ACTN</name>
<feature type="domain" description="Activator of Hsp90 ATPase homologue 1/2-like C-terminal" evidence="2">
    <location>
        <begin position="36"/>
        <end position="143"/>
    </location>
</feature>
<evidence type="ECO:0000256" key="1">
    <source>
        <dbReference type="ARBA" id="ARBA00006817"/>
    </source>
</evidence>
<dbReference type="InterPro" id="IPR013538">
    <property type="entry name" value="ASHA1/2-like_C"/>
</dbReference>
<evidence type="ECO:0000313" key="4">
    <source>
        <dbReference type="Proteomes" id="UP000240542"/>
    </source>
</evidence>
<evidence type="ECO:0000259" key="2">
    <source>
        <dbReference type="Pfam" id="PF08327"/>
    </source>
</evidence>
<sequence>MSDNHDHINGTHRALGTRRIPAGEGTAVLLRRHYAADVADVWDACTDPKRIGRWFLPVEGDLRPGGSYQLDGNAGGDILRCEPPRLLKVTWVFGEDPGESDVSEVEVRLTADGEGTLFELEHTGVVPPEMWAEFGPGATGVGWDLGLLGLAWHLADGRTADPDTWAGTPEGREFVTASSRAWGAAHRAAGADAETADTAARKTAAFYAPEPGAQG</sequence>
<proteinExistence type="inferred from homology"/>
<dbReference type="CDD" id="cd08899">
    <property type="entry name" value="SRPBCC_CalC_Aha1-like_6"/>
    <property type="match status" value="1"/>
</dbReference>
<keyword evidence="4" id="KW-1185">Reference proteome</keyword>
<dbReference type="Proteomes" id="UP000240542">
    <property type="component" value="Unassembled WGS sequence"/>
</dbReference>
<protein>
    <submittedName>
        <fullName evidence="3">Uncharacterized protein YndB with AHSA1/START domain</fullName>
    </submittedName>
</protein>